<gene>
    <name evidence="1" type="ORF">L6452_17444</name>
</gene>
<proteinExistence type="predicted"/>
<reference evidence="1 2" key="2">
    <citation type="journal article" date="2022" name="Mol. Ecol. Resour.">
        <title>The genomes of chicory, endive, great burdock and yacon provide insights into Asteraceae paleo-polyploidization history and plant inulin production.</title>
        <authorList>
            <person name="Fan W."/>
            <person name="Wang S."/>
            <person name="Wang H."/>
            <person name="Wang A."/>
            <person name="Jiang F."/>
            <person name="Liu H."/>
            <person name="Zhao H."/>
            <person name="Xu D."/>
            <person name="Zhang Y."/>
        </authorList>
    </citation>
    <scope>NUCLEOTIDE SEQUENCE [LARGE SCALE GENOMIC DNA]</scope>
    <source>
        <strain evidence="2">cv. Niubang</strain>
    </source>
</reference>
<evidence type="ECO:0000313" key="1">
    <source>
        <dbReference type="EMBL" id="KAI3728801.1"/>
    </source>
</evidence>
<dbReference type="Proteomes" id="UP001055879">
    <property type="component" value="Linkage Group LG05"/>
</dbReference>
<keyword evidence="2" id="KW-1185">Reference proteome</keyword>
<dbReference type="EMBL" id="CM042051">
    <property type="protein sequence ID" value="KAI3728801.1"/>
    <property type="molecule type" value="Genomic_DNA"/>
</dbReference>
<comment type="caution">
    <text evidence="1">The sequence shown here is derived from an EMBL/GenBank/DDBJ whole genome shotgun (WGS) entry which is preliminary data.</text>
</comment>
<evidence type="ECO:0000313" key="2">
    <source>
        <dbReference type="Proteomes" id="UP001055879"/>
    </source>
</evidence>
<protein>
    <submittedName>
        <fullName evidence="1">Uncharacterized protein</fullName>
    </submittedName>
</protein>
<sequence length="82" mass="9052">MEVFFDGALCREGHTGKGARLQKVFLLRNVAFELVDGKRNAEPYEDSRSKLFPCLVANVVVVGGDILRSRLAHGFEGIGMDK</sequence>
<reference evidence="2" key="1">
    <citation type="journal article" date="2022" name="Mol. Ecol. Resour.">
        <title>The genomes of chicory, endive, great burdock and yacon provide insights into Asteraceae palaeo-polyploidization history and plant inulin production.</title>
        <authorList>
            <person name="Fan W."/>
            <person name="Wang S."/>
            <person name="Wang H."/>
            <person name="Wang A."/>
            <person name="Jiang F."/>
            <person name="Liu H."/>
            <person name="Zhao H."/>
            <person name="Xu D."/>
            <person name="Zhang Y."/>
        </authorList>
    </citation>
    <scope>NUCLEOTIDE SEQUENCE [LARGE SCALE GENOMIC DNA]</scope>
    <source>
        <strain evidence="2">cv. Niubang</strain>
    </source>
</reference>
<name>A0ACB9C3G0_ARCLA</name>
<accession>A0ACB9C3G0</accession>
<organism evidence="1 2">
    <name type="scientific">Arctium lappa</name>
    <name type="common">Greater burdock</name>
    <name type="synonym">Lappa major</name>
    <dbReference type="NCBI Taxonomy" id="4217"/>
    <lineage>
        <taxon>Eukaryota</taxon>
        <taxon>Viridiplantae</taxon>
        <taxon>Streptophyta</taxon>
        <taxon>Embryophyta</taxon>
        <taxon>Tracheophyta</taxon>
        <taxon>Spermatophyta</taxon>
        <taxon>Magnoliopsida</taxon>
        <taxon>eudicotyledons</taxon>
        <taxon>Gunneridae</taxon>
        <taxon>Pentapetalae</taxon>
        <taxon>asterids</taxon>
        <taxon>campanulids</taxon>
        <taxon>Asterales</taxon>
        <taxon>Asteraceae</taxon>
        <taxon>Carduoideae</taxon>
        <taxon>Cardueae</taxon>
        <taxon>Arctiinae</taxon>
        <taxon>Arctium</taxon>
    </lineage>
</organism>